<evidence type="ECO:0000256" key="6">
    <source>
        <dbReference type="ARBA" id="ARBA00023242"/>
    </source>
</evidence>
<evidence type="ECO:0000259" key="10">
    <source>
        <dbReference type="Pfam" id="PF21193"/>
    </source>
</evidence>
<dbReference type="GO" id="GO:0043023">
    <property type="term" value="F:ribosomal large subunit binding"/>
    <property type="evidence" value="ECO:0007669"/>
    <property type="project" value="InterPro"/>
</dbReference>
<dbReference type="InterPro" id="IPR048899">
    <property type="entry name" value="NMD_SH3"/>
</dbReference>
<dbReference type="Pfam" id="PF21192">
    <property type="entry name" value="OB_NMD3"/>
    <property type="match status" value="1"/>
</dbReference>
<name>A0A7S1DDC8_HEMAN</name>
<feature type="domain" description="Nmd3 N-terminal" evidence="8">
    <location>
        <begin position="48"/>
        <end position="280"/>
    </location>
</feature>
<accession>A0A7S1DDC8</accession>
<protein>
    <recommendedName>
        <fullName evidence="2 7">60S ribosomal export protein NMD3</fullName>
    </recommendedName>
</protein>
<dbReference type="Pfam" id="PF04981">
    <property type="entry name" value="NMD3"/>
    <property type="match status" value="1"/>
</dbReference>
<dbReference type="GO" id="GO:0000055">
    <property type="term" value="P:ribosomal large subunit export from nucleus"/>
    <property type="evidence" value="ECO:0007669"/>
    <property type="project" value="TreeGrafter"/>
</dbReference>
<dbReference type="GO" id="GO:0005634">
    <property type="term" value="C:nucleus"/>
    <property type="evidence" value="ECO:0007669"/>
    <property type="project" value="UniProtKB-SubCell"/>
</dbReference>
<dbReference type="InterPro" id="IPR039768">
    <property type="entry name" value="Nmd3"/>
</dbReference>
<dbReference type="Pfam" id="PF21193">
    <property type="entry name" value="NMD_SH3"/>
    <property type="match status" value="1"/>
</dbReference>
<feature type="domain" description="60S ribosomal export protein NMD3 SH3" evidence="10">
    <location>
        <begin position="283"/>
        <end position="330"/>
    </location>
</feature>
<evidence type="ECO:0000256" key="3">
    <source>
        <dbReference type="ARBA" id="ARBA00022448"/>
    </source>
</evidence>
<reference evidence="11" key="1">
    <citation type="submission" date="2021-01" db="EMBL/GenBank/DDBJ databases">
        <authorList>
            <person name="Corre E."/>
            <person name="Pelletier E."/>
            <person name="Niang G."/>
            <person name="Scheremetjew M."/>
            <person name="Finn R."/>
            <person name="Kale V."/>
            <person name="Holt S."/>
            <person name="Cochrane G."/>
            <person name="Meng A."/>
            <person name="Brown T."/>
            <person name="Cohen L."/>
        </authorList>
    </citation>
    <scope>NUCLEOTIDE SEQUENCE</scope>
    <source>
        <strain evidence="11">CCMP644</strain>
    </source>
</reference>
<keyword evidence="6 7" id="KW-0539">Nucleus</keyword>
<dbReference type="GO" id="GO:0015031">
    <property type="term" value="P:protein transport"/>
    <property type="evidence" value="ECO:0007669"/>
    <property type="project" value="UniProtKB-KW"/>
</dbReference>
<dbReference type="GO" id="GO:0005737">
    <property type="term" value="C:cytoplasm"/>
    <property type="evidence" value="ECO:0007669"/>
    <property type="project" value="UniProtKB-SubCell"/>
</dbReference>
<evidence type="ECO:0000256" key="5">
    <source>
        <dbReference type="ARBA" id="ARBA00022927"/>
    </source>
</evidence>
<evidence type="ECO:0000259" key="9">
    <source>
        <dbReference type="Pfam" id="PF21192"/>
    </source>
</evidence>
<evidence type="ECO:0000256" key="1">
    <source>
        <dbReference type="ARBA" id="ARBA00009794"/>
    </source>
</evidence>
<dbReference type="AlphaFoldDB" id="A0A7S1DDC8"/>
<dbReference type="PANTHER" id="PTHR12746:SF2">
    <property type="entry name" value="60S RIBOSOMAL EXPORT PROTEIN NMD3"/>
    <property type="match status" value="1"/>
</dbReference>
<keyword evidence="4 7" id="KW-0963">Cytoplasm</keyword>
<dbReference type="InterPro" id="IPR048898">
    <property type="entry name" value="OB_NMD3"/>
</dbReference>
<evidence type="ECO:0000313" key="11">
    <source>
        <dbReference type="EMBL" id="CAD8945805.1"/>
    </source>
</evidence>
<comment type="function">
    <text evidence="7">Acts as an adapter for the XPO1/CRM1-mediated export of the 60S ribosomal subunit.</text>
</comment>
<feature type="domain" description="60S ribosomal export protein NMD3 OB-fold" evidence="9">
    <location>
        <begin position="348"/>
        <end position="414"/>
    </location>
</feature>
<dbReference type="InterPro" id="IPR007064">
    <property type="entry name" value="Nmd3_N"/>
</dbReference>
<evidence type="ECO:0000256" key="4">
    <source>
        <dbReference type="ARBA" id="ARBA00022490"/>
    </source>
</evidence>
<evidence type="ECO:0000259" key="8">
    <source>
        <dbReference type="Pfam" id="PF04981"/>
    </source>
</evidence>
<dbReference type="PANTHER" id="PTHR12746">
    <property type="entry name" value="NONSENSE-MEDIATED MRNA DECAY PROTEIN 3"/>
    <property type="match status" value="1"/>
</dbReference>
<proteinExistence type="inferred from homology"/>
<evidence type="ECO:0000256" key="2">
    <source>
        <dbReference type="ARBA" id="ARBA00017035"/>
    </source>
</evidence>
<dbReference type="EMBL" id="HBFX01000571">
    <property type="protein sequence ID" value="CAD8945805.1"/>
    <property type="molecule type" value="Transcribed_RNA"/>
</dbReference>
<gene>
    <name evidence="11" type="ORF">HAND00432_LOCUS322</name>
</gene>
<sequence>MSGKGKGKGSAAAGGMDLEDMSALIVQADAASPGAALISHGTQSSMACCVCGTTMQYNPSAMCSNCLKSRVDITEGIPRTADVERCRGCGRYSSEGRGGGQWVTCELESKELMAICLKRVHGLDKVKLLDASFLWTEPHSKRLKVKLAVRKELFSGVVLQQQVVVEFVVKNHYCKNCHMHAAQIDWSSVVQVRQKVDHKRTFYLLEQLILKHKAHTHTVQVKEVPDGVDFYFLHHRFAQRFAHFVLGQVPSRLTSTSEKVYSVDLNNNKASAKQATAVEIVPLCKDDLLCLSKRSSGSLGSIGPVVVCTGITSNVKLIDPITMRMGDLRPDAFFKDRPSPLMSAHQATEYTVLDSEPTGVSSQGGEFDQAEVTLARSADLGVNDAVCTCTTHLGRYLRAGDLVLGYDVANANLSADLEAGGGGGASGRPRAESSLYTC</sequence>
<keyword evidence="5 7" id="KW-0653">Protein transport</keyword>
<organism evidence="11">
    <name type="scientific">Hemiselmis andersenii</name>
    <name type="common">Cryptophyte alga</name>
    <dbReference type="NCBI Taxonomy" id="464988"/>
    <lineage>
        <taxon>Eukaryota</taxon>
        <taxon>Cryptophyceae</taxon>
        <taxon>Cryptomonadales</taxon>
        <taxon>Hemiselmidaceae</taxon>
        <taxon>Hemiselmis</taxon>
    </lineage>
</organism>
<comment type="similarity">
    <text evidence="1 7">Belongs to the NMD3 family.</text>
</comment>
<evidence type="ECO:0000256" key="7">
    <source>
        <dbReference type="RuleBase" id="RU364108"/>
    </source>
</evidence>
<keyword evidence="3 7" id="KW-0813">Transport</keyword>
<comment type="subcellular location">
    <subcellularLocation>
        <location evidence="7">Cytoplasm</location>
    </subcellularLocation>
    <subcellularLocation>
        <location evidence="7">Nucleus</location>
    </subcellularLocation>
</comment>